<dbReference type="Gene3D" id="3.40.630.30">
    <property type="match status" value="1"/>
</dbReference>
<keyword evidence="3" id="KW-1185">Reference proteome</keyword>
<reference evidence="2 3" key="2">
    <citation type="submission" date="2022-06" db="EMBL/GenBank/DDBJ databases">
        <title>Genomic Encyclopedia of Type Strains, Phase I: the one thousand microbial genomes (KMG-I) project.</title>
        <authorList>
            <person name="Kyrpides N."/>
        </authorList>
    </citation>
    <scope>NUCLEOTIDE SEQUENCE [LARGE SCALE GENOMIC DNA]</scope>
    <source>
        <strain evidence="2 3">DSM 43889</strain>
    </source>
</reference>
<dbReference type="SUPFAM" id="SSF55729">
    <property type="entry name" value="Acyl-CoA N-acyltransferases (Nat)"/>
    <property type="match status" value="1"/>
</dbReference>
<evidence type="ECO:0000259" key="1">
    <source>
        <dbReference type="PROSITE" id="PS51186"/>
    </source>
</evidence>
<name>A0ABT1JEN6_ACTCY</name>
<comment type="caution">
    <text evidence="2">The sequence shown here is derived from an EMBL/GenBank/DDBJ whole genome shotgun (WGS) entry which is preliminary data.</text>
</comment>
<feature type="domain" description="N-acetyltransferase" evidence="1">
    <location>
        <begin position="4"/>
        <end position="201"/>
    </location>
</feature>
<dbReference type="PROSITE" id="PS51186">
    <property type="entry name" value="GNAT"/>
    <property type="match status" value="1"/>
</dbReference>
<gene>
    <name evidence="2" type="ORF">G443_001024</name>
</gene>
<sequence>MAEVTYRPYRESDASRVKAMINEAFHIHRYAGTPRLLRHALEIYLRQCLVASTYTRVAVLDGRAVGIVMGRVEGHPPFARRARDRLRLAGHAAMIALTGFGHYRSLGQYFTFARTYAGLRRDAGGTLGDELTLFVVDSATRGTGVGKQLLTHFTDHLRASGRDDYHLFTDSLCTYEFYERRGLHRAHERTMPLALEGLPSSVGVFIYTGTANAPGAGRDAKR</sequence>
<evidence type="ECO:0000313" key="2">
    <source>
        <dbReference type="EMBL" id="MCP2330754.1"/>
    </source>
</evidence>
<evidence type="ECO:0000313" key="3">
    <source>
        <dbReference type="Proteomes" id="UP000791080"/>
    </source>
</evidence>
<reference evidence="2 3" key="1">
    <citation type="submission" date="2013-07" db="EMBL/GenBank/DDBJ databases">
        <authorList>
            <consortium name="DOE Joint Genome Institute"/>
            <person name="Reeve W."/>
            <person name="Huntemann M."/>
            <person name="Han J."/>
            <person name="Chen A."/>
            <person name="Kyrpides N."/>
            <person name="Mavromatis K."/>
            <person name="Markowitz V."/>
            <person name="Palaniappan K."/>
            <person name="Ivanova N."/>
            <person name="Schaumberg A."/>
            <person name="Pati A."/>
            <person name="Liolios K."/>
            <person name="Nordberg H.P."/>
            <person name="Cantor M.N."/>
            <person name="Hua S.X."/>
            <person name="Woyke T."/>
        </authorList>
    </citation>
    <scope>NUCLEOTIDE SEQUENCE [LARGE SCALE GENOMIC DNA]</scope>
    <source>
        <strain evidence="2 3">DSM 43889</strain>
    </source>
</reference>
<dbReference type="InterPro" id="IPR016181">
    <property type="entry name" value="Acyl_CoA_acyltransferase"/>
</dbReference>
<accession>A0ABT1JEN6</accession>
<dbReference type="CDD" id="cd04301">
    <property type="entry name" value="NAT_SF"/>
    <property type="match status" value="1"/>
</dbReference>
<dbReference type="RefSeq" id="WP_026420270.1">
    <property type="nucleotide sequence ID" value="NZ_AUBJ02000001.1"/>
</dbReference>
<protein>
    <submittedName>
        <fullName evidence="2">Acetyltransferase (GNAT) family protein</fullName>
    </submittedName>
</protein>
<organism evidence="2 3">
    <name type="scientific">Actinoalloteichus caeruleus DSM 43889</name>
    <dbReference type="NCBI Taxonomy" id="1120930"/>
    <lineage>
        <taxon>Bacteria</taxon>
        <taxon>Bacillati</taxon>
        <taxon>Actinomycetota</taxon>
        <taxon>Actinomycetes</taxon>
        <taxon>Pseudonocardiales</taxon>
        <taxon>Pseudonocardiaceae</taxon>
        <taxon>Actinoalloteichus</taxon>
        <taxon>Actinoalloteichus cyanogriseus</taxon>
    </lineage>
</organism>
<dbReference type="InterPro" id="IPR000182">
    <property type="entry name" value="GNAT_dom"/>
</dbReference>
<proteinExistence type="predicted"/>
<dbReference type="Proteomes" id="UP000791080">
    <property type="component" value="Unassembled WGS sequence"/>
</dbReference>
<dbReference type="EMBL" id="AUBJ02000001">
    <property type="protein sequence ID" value="MCP2330754.1"/>
    <property type="molecule type" value="Genomic_DNA"/>
</dbReference>